<name>A0A0P9UYH0_PSEA0</name>
<comment type="caution">
    <text evidence="1">The sequence shown here is derived from an EMBL/GenBank/DDBJ whole genome shotgun (WGS) entry which is preliminary data.</text>
</comment>
<dbReference type="PATRIC" id="fig|34065.5.peg.2728"/>
<dbReference type="EMBL" id="LJQU01000279">
    <property type="protein sequence ID" value="KPX94229.1"/>
    <property type="molecule type" value="Genomic_DNA"/>
</dbReference>
<organism evidence="1 2">
    <name type="scientific">Pseudomonas amygdali pv. mori</name>
    <dbReference type="NCBI Taxonomy" id="34065"/>
    <lineage>
        <taxon>Bacteria</taxon>
        <taxon>Pseudomonadati</taxon>
        <taxon>Pseudomonadota</taxon>
        <taxon>Gammaproteobacteria</taxon>
        <taxon>Pseudomonadales</taxon>
        <taxon>Pseudomonadaceae</taxon>
        <taxon>Pseudomonas</taxon>
        <taxon>Pseudomonas amygdali</taxon>
    </lineage>
</organism>
<evidence type="ECO:0000313" key="2">
    <source>
        <dbReference type="Proteomes" id="UP000050420"/>
    </source>
</evidence>
<protein>
    <submittedName>
        <fullName evidence="1">Uncharacterized protein</fullName>
    </submittedName>
</protein>
<gene>
    <name evidence="1" type="ORF">ALO63_01918</name>
</gene>
<dbReference type="AlphaFoldDB" id="A0A0P9UYH0"/>
<proteinExistence type="predicted"/>
<reference evidence="1 2" key="1">
    <citation type="submission" date="2015-09" db="EMBL/GenBank/DDBJ databases">
        <title>Genome announcement of multiple Pseudomonas syringae strains.</title>
        <authorList>
            <person name="Thakur S."/>
            <person name="Wang P.W."/>
            <person name="Gong Y."/>
            <person name="Weir B.S."/>
            <person name="Guttman D.S."/>
        </authorList>
    </citation>
    <scope>NUCLEOTIDE SEQUENCE [LARGE SCALE GENOMIC DNA]</scope>
    <source>
        <strain evidence="1 2">ICMP4331</strain>
    </source>
</reference>
<accession>A0A0P9UYH0</accession>
<dbReference type="Proteomes" id="UP000050420">
    <property type="component" value="Unassembled WGS sequence"/>
</dbReference>
<sequence length="101" mass="11201">MSALDAILESEVQSFSMVDDYLQINFTNGSILNIYNPYIVTSGNLSELDGKKLSAVLESSSKIELNFSGLLNISIDMRSEAYNGPEAMQLIRVDYPTVIWS</sequence>
<evidence type="ECO:0000313" key="1">
    <source>
        <dbReference type="EMBL" id="KPX94229.1"/>
    </source>
</evidence>